<evidence type="ECO:0000313" key="2">
    <source>
        <dbReference type="EMBL" id="MFC6254798.1"/>
    </source>
</evidence>
<accession>A0ABW1TBG7</accession>
<name>A0ABW1TBG7_9LACO</name>
<sequence>MLINILMIVYILLTFFIGGFFLKHTHRAFLVFHPEENPNLSGIVKFGGWSLIVVGVLAAIATIMQNDVFISMTLLIGVLDILAIQLMLVSFLPKFK</sequence>
<keyword evidence="1" id="KW-0472">Membrane</keyword>
<evidence type="ECO:0000313" key="3">
    <source>
        <dbReference type="Proteomes" id="UP001596190"/>
    </source>
</evidence>
<keyword evidence="3" id="KW-1185">Reference proteome</keyword>
<dbReference type="Proteomes" id="UP001596190">
    <property type="component" value="Unassembled WGS sequence"/>
</dbReference>
<keyword evidence="1" id="KW-0812">Transmembrane</keyword>
<evidence type="ECO:0000256" key="1">
    <source>
        <dbReference type="SAM" id="Phobius"/>
    </source>
</evidence>
<dbReference type="RefSeq" id="WP_137631768.1">
    <property type="nucleotide sequence ID" value="NZ_BJDO01000057.1"/>
</dbReference>
<protein>
    <recommendedName>
        <fullName evidence="4">DUF3784 domain-containing protein</fullName>
    </recommendedName>
</protein>
<feature type="transmembrane region" description="Helical" evidence="1">
    <location>
        <begin position="6"/>
        <end position="22"/>
    </location>
</feature>
<organism evidence="2 3">
    <name type="scientific">Secundilactobacillus hailunensis</name>
    <dbReference type="NCBI Taxonomy" id="2559923"/>
    <lineage>
        <taxon>Bacteria</taxon>
        <taxon>Bacillati</taxon>
        <taxon>Bacillota</taxon>
        <taxon>Bacilli</taxon>
        <taxon>Lactobacillales</taxon>
        <taxon>Lactobacillaceae</taxon>
        <taxon>Secundilactobacillus</taxon>
    </lineage>
</organism>
<evidence type="ECO:0008006" key="4">
    <source>
        <dbReference type="Google" id="ProtNLM"/>
    </source>
</evidence>
<comment type="caution">
    <text evidence="2">The sequence shown here is derived from an EMBL/GenBank/DDBJ whole genome shotgun (WGS) entry which is preliminary data.</text>
</comment>
<reference evidence="3" key="1">
    <citation type="journal article" date="2019" name="Int. J. Syst. Evol. Microbiol.">
        <title>The Global Catalogue of Microorganisms (GCM) 10K type strain sequencing project: providing services to taxonomists for standard genome sequencing and annotation.</title>
        <authorList>
            <consortium name="The Broad Institute Genomics Platform"/>
            <consortium name="The Broad Institute Genome Sequencing Center for Infectious Disease"/>
            <person name="Wu L."/>
            <person name="Ma J."/>
        </authorList>
    </citation>
    <scope>NUCLEOTIDE SEQUENCE [LARGE SCALE GENOMIC DNA]</scope>
    <source>
        <strain evidence="3">CCM 8950</strain>
    </source>
</reference>
<dbReference type="EMBL" id="JBHSSA010000099">
    <property type="protein sequence ID" value="MFC6254798.1"/>
    <property type="molecule type" value="Genomic_DNA"/>
</dbReference>
<gene>
    <name evidence="2" type="ORF">ACFP1H_09435</name>
</gene>
<keyword evidence="1" id="KW-1133">Transmembrane helix</keyword>
<feature type="transmembrane region" description="Helical" evidence="1">
    <location>
        <begin position="43"/>
        <end position="63"/>
    </location>
</feature>
<feature type="transmembrane region" description="Helical" evidence="1">
    <location>
        <begin position="69"/>
        <end position="92"/>
    </location>
</feature>
<proteinExistence type="predicted"/>